<dbReference type="RefSeq" id="WP_317533571.1">
    <property type="nucleotide sequence ID" value="NZ_JAWLKF010000010.1"/>
</dbReference>
<dbReference type="SUPFAM" id="SSF51556">
    <property type="entry name" value="Metallo-dependent hydrolases"/>
    <property type="match status" value="1"/>
</dbReference>
<keyword evidence="2" id="KW-0378">Hydrolase</keyword>
<dbReference type="InterPro" id="IPR001559">
    <property type="entry name" value="Phosphotriesterase"/>
</dbReference>
<comment type="similarity">
    <text evidence="3">Belongs to the metallo-dependent hydrolases superfamily. Phosphotriesterase family.</text>
</comment>
<name>A0ABU4D4Z4_9NOCA</name>
<keyword evidence="1" id="KW-0479">Metal-binding</keyword>
<sequence>MIVTTVTGAIESDRLGLVLPHEHLHNDASVAYSPSPDPVVAQILAGPVASENAWLLHDNPYHSADNCRVDDAAGVLDELKTFADNGGTTIVDLTPPGIGRRPQILADYSRRSGVRVVMGSGWYLESTHPPEVAALGIDTLAASLISEFTADTDAPKPGVIGEIGISPSFTENEAKALRAACVAQREVNVPLFVHLPGWKRYGPAVLDIVLDEMGVDPGAVVLCHMDPSGNDPDYQCALADRGVFLEFDMIGMPFEFPGEGQSPPPAETALAVVGLVGGGYGAQLLLSHDLFLKSMLRKYGGNGLAYVPVSFAARLVRNGLDPQRVSSLMQDNPRSLFEQAGKG</sequence>
<evidence type="ECO:0000256" key="1">
    <source>
        <dbReference type="ARBA" id="ARBA00022723"/>
    </source>
</evidence>
<dbReference type="PROSITE" id="PS51347">
    <property type="entry name" value="PHOSPHOTRIESTERASE_2"/>
    <property type="match status" value="1"/>
</dbReference>
<dbReference type="Gene3D" id="3.20.20.140">
    <property type="entry name" value="Metal-dependent hydrolases"/>
    <property type="match status" value="1"/>
</dbReference>
<protein>
    <submittedName>
        <fullName evidence="4">Phosphotriesterase</fullName>
    </submittedName>
</protein>
<dbReference type="Pfam" id="PF02126">
    <property type="entry name" value="PTE"/>
    <property type="match status" value="1"/>
</dbReference>
<evidence type="ECO:0000256" key="3">
    <source>
        <dbReference type="PROSITE-ProRule" id="PRU00679"/>
    </source>
</evidence>
<reference evidence="4 5" key="1">
    <citation type="submission" date="2023-10" db="EMBL/GenBank/DDBJ databases">
        <title>Development of a sustainable strategy for remediation of hydrocarbon-contaminated territories based on the waste exchange concept.</title>
        <authorList>
            <person name="Krivoruchko A."/>
        </authorList>
    </citation>
    <scope>NUCLEOTIDE SEQUENCE [LARGE SCALE GENOMIC DNA]</scope>
    <source>
        <strain evidence="4 5">IEGM 1327</strain>
    </source>
</reference>
<comment type="caution">
    <text evidence="3">Lacks conserved residue(s) required for the propagation of feature annotation.</text>
</comment>
<dbReference type="PANTHER" id="PTHR10819:SF3">
    <property type="entry name" value="PHOSPHOTRIESTERASE-RELATED PROTEIN"/>
    <property type="match status" value="1"/>
</dbReference>
<keyword evidence="5" id="KW-1185">Reference proteome</keyword>
<evidence type="ECO:0000256" key="2">
    <source>
        <dbReference type="ARBA" id="ARBA00022801"/>
    </source>
</evidence>
<evidence type="ECO:0000313" key="5">
    <source>
        <dbReference type="Proteomes" id="UP001186104"/>
    </source>
</evidence>
<dbReference type="PANTHER" id="PTHR10819">
    <property type="entry name" value="PHOSPHOTRIESTERASE-RELATED"/>
    <property type="match status" value="1"/>
</dbReference>
<proteinExistence type="inferred from homology"/>
<accession>A0ABU4D4Z4</accession>
<organism evidence="4 5">
    <name type="scientific">Rhodococcus cerastii</name>
    <dbReference type="NCBI Taxonomy" id="908616"/>
    <lineage>
        <taxon>Bacteria</taxon>
        <taxon>Bacillati</taxon>
        <taxon>Actinomycetota</taxon>
        <taxon>Actinomycetes</taxon>
        <taxon>Mycobacteriales</taxon>
        <taxon>Nocardiaceae</taxon>
        <taxon>Rhodococcus</taxon>
    </lineage>
</organism>
<dbReference type="InterPro" id="IPR032466">
    <property type="entry name" value="Metal_Hydrolase"/>
</dbReference>
<comment type="caution">
    <text evidence="4">The sequence shown here is derived from an EMBL/GenBank/DDBJ whole genome shotgun (WGS) entry which is preliminary data.</text>
</comment>
<evidence type="ECO:0000313" key="4">
    <source>
        <dbReference type="EMBL" id="MDV6304369.1"/>
    </source>
</evidence>
<dbReference type="EMBL" id="JAWLKF010000010">
    <property type="protein sequence ID" value="MDV6304369.1"/>
    <property type="molecule type" value="Genomic_DNA"/>
</dbReference>
<gene>
    <name evidence="4" type="ORF">R3P93_17550</name>
</gene>
<dbReference type="Proteomes" id="UP001186104">
    <property type="component" value="Unassembled WGS sequence"/>
</dbReference>